<dbReference type="InterPro" id="IPR053063">
    <property type="entry name" value="PWWP_domain_containing_PDP"/>
</dbReference>
<feature type="compositionally biased region" description="Polar residues" evidence="1">
    <location>
        <begin position="256"/>
        <end position="265"/>
    </location>
</feature>
<sequence>MLSQLCSAARNPMKGCNLLSVLISFFTAFRNLRISNFSIEKINIEKPRAKRGRKKKVNSVLASPDTSTPDHMKDSYWSDMIFPEKDALVNIPKRRGRKRKSAGEPTPSSLLNLQSGCEAKLPMGTICPHVKHVMAAERPIVSVEEKIVDERTPTAVIMHFNNSNSLPSETDLIRIFSRYGPLKEAETYIDRNTCSAKLVFKKRADAEIAFSSAGKLRTFGSALVSYRLRHFPFKSSPGKNEVELESKASTDETVGEPSSTSVQSQERTEILSDMCPHEDAVKELSGFIVTDVDDGMHSVEMQECEIGQECFDIDPKSLVENDVDIVVAQVEDVDMGPSYFVQCHGDDDNTLDQTKSGIEFLELIQSQVRNANSEPKSAAISCKKLKEDVTVQQETSAVSDHLLLESSNQFLSYSDIYQAESVVHSDIMQVDTINQDSSNHLNQAETGEASHVVRLNSVHKGSCGPDSGSNVEAVVPSSLSFVAEHLEDGTVLQNSHHLGGVVGDDSCISATSVEVRDLLEAAQGWNGEKSCPNSGAGLVETSEKLQSENKDIDIAESNAPVVNGKGTGLPSCTAKFAPQEGSSTVVHTVLLSDSSSDLSQVRSLSKGVAVDSRVKVIGEDPSEVVEADTELGSLSEGTQSSI</sequence>
<dbReference type="PANTHER" id="PTHR42851:SF4">
    <property type="entry name" value="PWWP DOMAIN-CONTAINING PROTEIN"/>
    <property type="match status" value="1"/>
</dbReference>
<dbReference type="PANTHER" id="PTHR42851">
    <property type="entry name" value="ALDOLASE-RELATED"/>
    <property type="match status" value="1"/>
</dbReference>
<dbReference type="GO" id="GO:0003676">
    <property type="term" value="F:nucleic acid binding"/>
    <property type="evidence" value="ECO:0007669"/>
    <property type="project" value="InterPro"/>
</dbReference>
<gene>
    <name evidence="2" type="ORF">HPP92_017512</name>
</gene>
<comment type="caution">
    <text evidence="2">The sequence shown here is derived from an EMBL/GenBank/DDBJ whole genome shotgun (WGS) entry which is preliminary data.</text>
</comment>
<feature type="compositionally biased region" description="Basic and acidic residues" evidence="1">
    <location>
        <begin position="240"/>
        <end position="250"/>
    </location>
</feature>
<accession>A0A835Q9F0</accession>
<dbReference type="EMBL" id="JADCNM010000009">
    <property type="protein sequence ID" value="KAG0468184.1"/>
    <property type="molecule type" value="Genomic_DNA"/>
</dbReference>
<name>A0A835Q9F0_VANPL</name>
<dbReference type="AlphaFoldDB" id="A0A835Q9F0"/>
<dbReference type="OrthoDB" id="62853at2759"/>
<dbReference type="Proteomes" id="UP000639772">
    <property type="component" value="Chromosome 9"/>
</dbReference>
<organism evidence="2 3">
    <name type="scientific">Vanilla planifolia</name>
    <name type="common">Vanilla</name>
    <dbReference type="NCBI Taxonomy" id="51239"/>
    <lineage>
        <taxon>Eukaryota</taxon>
        <taxon>Viridiplantae</taxon>
        <taxon>Streptophyta</taxon>
        <taxon>Embryophyta</taxon>
        <taxon>Tracheophyta</taxon>
        <taxon>Spermatophyta</taxon>
        <taxon>Magnoliopsida</taxon>
        <taxon>Liliopsida</taxon>
        <taxon>Asparagales</taxon>
        <taxon>Orchidaceae</taxon>
        <taxon>Vanilloideae</taxon>
        <taxon>Vanilleae</taxon>
        <taxon>Vanilla</taxon>
    </lineage>
</organism>
<evidence type="ECO:0000313" key="3">
    <source>
        <dbReference type="Proteomes" id="UP000639772"/>
    </source>
</evidence>
<proteinExistence type="predicted"/>
<evidence type="ECO:0000313" key="2">
    <source>
        <dbReference type="EMBL" id="KAG0468184.1"/>
    </source>
</evidence>
<evidence type="ECO:0000256" key="1">
    <source>
        <dbReference type="SAM" id="MobiDB-lite"/>
    </source>
</evidence>
<feature type="region of interest" description="Disordered" evidence="1">
    <location>
        <begin position="236"/>
        <end position="267"/>
    </location>
</feature>
<reference evidence="2 3" key="1">
    <citation type="journal article" date="2020" name="Nat. Food">
        <title>A phased Vanilla planifolia genome enables genetic improvement of flavour and production.</title>
        <authorList>
            <person name="Hasing T."/>
            <person name="Tang H."/>
            <person name="Brym M."/>
            <person name="Khazi F."/>
            <person name="Huang T."/>
            <person name="Chambers A.H."/>
        </authorList>
    </citation>
    <scope>NUCLEOTIDE SEQUENCE [LARGE SCALE GENOMIC DNA]</scope>
    <source>
        <tissue evidence="2">Leaf</tissue>
    </source>
</reference>
<protein>
    <submittedName>
        <fullName evidence="2">Uncharacterized protein</fullName>
    </submittedName>
</protein>
<feature type="region of interest" description="Disordered" evidence="1">
    <location>
        <begin position="53"/>
        <end position="72"/>
    </location>
</feature>
<dbReference type="SUPFAM" id="SSF54928">
    <property type="entry name" value="RNA-binding domain, RBD"/>
    <property type="match status" value="1"/>
</dbReference>
<dbReference type="InterPro" id="IPR035979">
    <property type="entry name" value="RBD_domain_sf"/>
</dbReference>